<dbReference type="AlphaFoldDB" id="A0A8D8BP43"/>
<reference evidence="1" key="1">
    <citation type="submission" date="2021-05" db="EMBL/GenBank/DDBJ databases">
        <authorList>
            <person name="Alioto T."/>
            <person name="Alioto T."/>
            <person name="Gomez Garrido J."/>
        </authorList>
    </citation>
    <scope>NUCLEOTIDE SEQUENCE</scope>
</reference>
<dbReference type="EMBL" id="HBUE01076373">
    <property type="protein sequence ID" value="CAG6475255.1"/>
    <property type="molecule type" value="Transcribed_RNA"/>
</dbReference>
<accession>A0A8D8BP43</accession>
<evidence type="ECO:0000313" key="1">
    <source>
        <dbReference type="EMBL" id="CAG6475251.1"/>
    </source>
</evidence>
<protein>
    <submittedName>
        <fullName evidence="1">(northern house mosquito) hypothetical protein</fullName>
    </submittedName>
</protein>
<proteinExistence type="predicted"/>
<organism evidence="1">
    <name type="scientific">Culex pipiens</name>
    <name type="common">House mosquito</name>
    <dbReference type="NCBI Taxonomy" id="7175"/>
    <lineage>
        <taxon>Eukaryota</taxon>
        <taxon>Metazoa</taxon>
        <taxon>Ecdysozoa</taxon>
        <taxon>Arthropoda</taxon>
        <taxon>Hexapoda</taxon>
        <taxon>Insecta</taxon>
        <taxon>Pterygota</taxon>
        <taxon>Neoptera</taxon>
        <taxon>Endopterygota</taxon>
        <taxon>Diptera</taxon>
        <taxon>Nematocera</taxon>
        <taxon>Culicoidea</taxon>
        <taxon>Culicidae</taxon>
        <taxon>Culicinae</taxon>
        <taxon>Culicini</taxon>
        <taxon>Culex</taxon>
        <taxon>Culex</taxon>
    </lineage>
</organism>
<dbReference type="EMBL" id="HBUE01076370">
    <property type="protein sequence ID" value="CAG6475251.1"/>
    <property type="molecule type" value="Transcribed_RNA"/>
</dbReference>
<sequence>MYPWNLYPTESMRVRPRLRVLQRKYIRMLPPETNQAIQHTAEARSLRRKVQQWILRGRRLYVQRRLPSASGRRVQLRSVLRKALPERNLRRQQPVQMLRGVRELRQRQRLQAKL</sequence>
<name>A0A8D8BP43_CULPI</name>